<dbReference type="Pfam" id="PF24135">
    <property type="entry name" value="DUF7402"/>
    <property type="match status" value="2"/>
</dbReference>
<dbReference type="InterPro" id="IPR055826">
    <property type="entry name" value="DUF7402"/>
</dbReference>
<dbReference type="SUPFAM" id="SSF102588">
    <property type="entry name" value="LmbE-like"/>
    <property type="match status" value="1"/>
</dbReference>
<evidence type="ECO:0000256" key="1">
    <source>
        <dbReference type="ARBA" id="ARBA00022833"/>
    </source>
</evidence>
<accession>A0ABM7LX70</accession>
<dbReference type="Gene3D" id="2.60.120.260">
    <property type="entry name" value="Galactose-binding domain-like"/>
    <property type="match status" value="2"/>
</dbReference>
<name>A0ABM7LX70_9ACTN</name>
<proteinExistence type="predicted"/>
<feature type="domain" description="DUF7402" evidence="3">
    <location>
        <begin position="447"/>
        <end position="579"/>
    </location>
</feature>
<keyword evidence="2" id="KW-0732">Signal</keyword>
<evidence type="ECO:0000259" key="3">
    <source>
        <dbReference type="Pfam" id="PF24135"/>
    </source>
</evidence>
<feature type="chain" id="PRO_5045981061" description="DUF7402 domain-containing protein" evidence="2">
    <location>
        <begin position="40"/>
        <end position="583"/>
    </location>
</feature>
<feature type="signal peptide" evidence="2">
    <location>
        <begin position="1"/>
        <end position="39"/>
    </location>
</feature>
<dbReference type="InterPro" id="IPR008979">
    <property type="entry name" value="Galactose-bd-like_sf"/>
</dbReference>
<reference evidence="4 5" key="1">
    <citation type="submission" date="2020-08" db="EMBL/GenBank/DDBJ databases">
        <title>Whole genome shotgun sequence of Actinoplanes ianthinogenes NBRC 13996.</title>
        <authorList>
            <person name="Komaki H."/>
            <person name="Tamura T."/>
        </authorList>
    </citation>
    <scope>NUCLEOTIDE SEQUENCE [LARGE SCALE GENOMIC DNA]</scope>
    <source>
        <strain evidence="4 5">NBRC 13996</strain>
    </source>
</reference>
<sequence length="583" mass="62703">MRRYKGLRGSMGLRKFSRWGAVGAVTVLGVSLATMHADAASSVGCAPGGAVNVVAHQDDDILFLNPDLQRDIDARRCTVTVFVTAGDADKGEAYWRERENGPRAAYAFMADADDDWNKRTERFAGYQVEYDTLVDRPEVGLIFLRAPDGAMDGSGFPTTGKESVQKLFQGTLGAIHSVDGVNTYTKNGLVDLLLDVMQTLQPEAVRTLDYVGKYGDRDHSDHHTSGYLAYAAQKRYTNPHRVIGYQGYPMSSLPGNVSYADDDRKLAIFTAYAPHDSQVCQNEADCINGAHDIRSFRQYHTGGEYGGVQNVAPLATFTASSQNTKSGQLAAKVADNLGYSTTDTSREWATVGGRTGSWIQATWRNVQTVDRVVLYDRRGTGNQAASGILKFSDGSSITVAGLPDNGEAKVVTFAPKRVTNVRFTVTAVSAATKNVGLAELQVYATTVAPRATVTASSQTTGTTQLAAKAVDGYTVGTGIGYNREWATAGGKAGSWLRLDWRSPQTVDRVVLYDRPNTNDQITGGTLKFSDGSTVTVPALPNTGGGYTVSFPKRITTSVIFTVTKVSSTTRNVGLAEIQVEPAR</sequence>
<feature type="domain" description="DUF7402" evidence="3">
    <location>
        <begin position="310"/>
        <end position="443"/>
    </location>
</feature>
<dbReference type="Pfam" id="PF02585">
    <property type="entry name" value="PIG-L"/>
    <property type="match status" value="1"/>
</dbReference>
<dbReference type="InterPro" id="IPR003737">
    <property type="entry name" value="GlcNAc_PI_deacetylase-related"/>
</dbReference>
<gene>
    <name evidence="4" type="ORF">Aiant_45880</name>
</gene>
<organism evidence="4 5">
    <name type="scientific">Actinoplanes ianthinogenes</name>
    <dbReference type="NCBI Taxonomy" id="122358"/>
    <lineage>
        <taxon>Bacteria</taxon>
        <taxon>Bacillati</taxon>
        <taxon>Actinomycetota</taxon>
        <taxon>Actinomycetes</taxon>
        <taxon>Micromonosporales</taxon>
        <taxon>Micromonosporaceae</taxon>
        <taxon>Actinoplanes</taxon>
    </lineage>
</organism>
<evidence type="ECO:0000256" key="2">
    <source>
        <dbReference type="SAM" id="SignalP"/>
    </source>
</evidence>
<keyword evidence="5" id="KW-1185">Reference proteome</keyword>
<dbReference type="Proteomes" id="UP000676967">
    <property type="component" value="Chromosome"/>
</dbReference>
<evidence type="ECO:0000313" key="4">
    <source>
        <dbReference type="EMBL" id="BCJ43931.1"/>
    </source>
</evidence>
<protein>
    <recommendedName>
        <fullName evidence="3">DUF7402 domain-containing protein</fullName>
    </recommendedName>
</protein>
<dbReference type="Gene3D" id="3.40.50.10320">
    <property type="entry name" value="LmbE-like"/>
    <property type="match status" value="1"/>
</dbReference>
<evidence type="ECO:0000313" key="5">
    <source>
        <dbReference type="Proteomes" id="UP000676967"/>
    </source>
</evidence>
<keyword evidence="1" id="KW-0862">Zinc</keyword>
<dbReference type="EMBL" id="AP023356">
    <property type="protein sequence ID" value="BCJ43931.1"/>
    <property type="molecule type" value="Genomic_DNA"/>
</dbReference>
<dbReference type="SUPFAM" id="SSF49785">
    <property type="entry name" value="Galactose-binding domain-like"/>
    <property type="match status" value="2"/>
</dbReference>
<dbReference type="InterPro" id="IPR024078">
    <property type="entry name" value="LmbE-like_dom_sf"/>
</dbReference>